<evidence type="ECO:0000313" key="2">
    <source>
        <dbReference type="Proteomes" id="UP000775872"/>
    </source>
</evidence>
<name>A0A9N9W4C8_9HYPO</name>
<dbReference type="Proteomes" id="UP000775872">
    <property type="component" value="Unassembled WGS sequence"/>
</dbReference>
<comment type="caution">
    <text evidence="1">The sequence shown here is derived from an EMBL/GenBank/DDBJ whole genome shotgun (WGS) entry which is preliminary data.</text>
</comment>
<protein>
    <submittedName>
        <fullName evidence="1">Uncharacterized protein</fullName>
    </submittedName>
</protein>
<reference evidence="1 2" key="2">
    <citation type="submission" date="2021-10" db="EMBL/GenBank/DDBJ databases">
        <authorList>
            <person name="Piombo E."/>
        </authorList>
    </citation>
    <scope>NUCLEOTIDE SEQUENCE [LARGE SCALE GENOMIC DNA]</scope>
</reference>
<organism evidence="1 2">
    <name type="scientific">Clonostachys solani</name>
    <dbReference type="NCBI Taxonomy" id="160281"/>
    <lineage>
        <taxon>Eukaryota</taxon>
        <taxon>Fungi</taxon>
        <taxon>Dikarya</taxon>
        <taxon>Ascomycota</taxon>
        <taxon>Pezizomycotina</taxon>
        <taxon>Sordariomycetes</taxon>
        <taxon>Hypocreomycetidae</taxon>
        <taxon>Hypocreales</taxon>
        <taxon>Bionectriaceae</taxon>
        <taxon>Clonostachys</taxon>
    </lineage>
</organism>
<accession>A0A9N9W4C8</accession>
<dbReference type="OrthoDB" id="5354164at2759"/>
<reference evidence="2" key="1">
    <citation type="submission" date="2019-06" db="EMBL/GenBank/DDBJ databases">
        <authorList>
            <person name="Broberg M."/>
        </authorList>
    </citation>
    <scope>NUCLEOTIDE SEQUENCE [LARGE SCALE GENOMIC DNA]</scope>
</reference>
<proteinExistence type="predicted"/>
<gene>
    <name evidence="1" type="ORF">CSOL1703_00010415</name>
</gene>
<keyword evidence="2" id="KW-1185">Reference proteome</keyword>
<dbReference type="EMBL" id="CABFOC020000007">
    <property type="protein sequence ID" value="CAH0044678.1"/>
    <property type="molecule type" value="Genomic_DNA"/>
</dbReference>
<sequence length="1027" mass="116414">MASFGNFNAALSSFRAEATNALVNINLEINFSKFVKPPPEYDAIGQNLARSRRDEAQNGARHILARKLGLLFKNHAALPPTPNLIKAYGERASEIAKSSTANPRGQPSHGPFSEVIGADATTLWAAATSGRRSLQCHLLACFLARMWESTEATSIWVEIIARRRRELQEQLEADGELDNEVLLAATSDYVRSDIHDWDASARAWLRAADGVMSKQQIQLRLIVDNLDMPVNVKPDTYDSVIEAWASSMTQMESLLMGVPLQVYSGDILIGLLSWHIYPDMLYLSSKDQKIHQDDPLIKGRGILTLGLEPSPRRAKDCQSVYWALPLAHLRYYGLPVTRMATIRLSDKDRLTVDEMLWAFLSAYIIQWDDGSVPTAEILQYISDVAIQLHWNMGYESSPKDKGHRDDETQRKWKSGREVHKKDSWLTMFSRISLLFKDRLEDQRIRKLRNMGQRYYPASFAPFQGIFGVETFLRSARRTEDMIELLRLAASSMATQSSPYEFLIVYMKKYFDSATRQLCYESEFATAVPDYQITRTGWDANTQRQHRRWVSSHLSREILKHRLEQVNSYGEKAVVAGSSSYPVFLRSPKLSRPRDASGDGIKYRANPSTRDMLTAHFGPSRSNQTRWYKVVYGDIDEIALLRMGWMQEDRPKILQPSDSLKEPGSGEYKFVLKISKIMKLFRPENVRFEDCARMLDLNTPKHDVILGMTLVNSLYRSLPKATVDVRVIQEGFEEAHWITSMLSPRSPRAVRQASHHRLPAYNPQDLTDSECFACIAMMETGSYNLHPGDLNNVFALCSTDSLYISSTLLHDPAIDTTNAPIQRLTGNIGRAGIAFLVPPQNPETKSYDTIDEWYCLDHKDFDGVVDDCFQGTSLHLSFSEACQPLNVQFSGNRDVEAYFIEALVSVYDRGKWVSELDILASLRSRRILREYLHSNPCQCSPSQPLGARIISIDNYAEMVVPPKGPGIVRARGNWQARLVAAAICIAKGHRVILKSEKTCWNCFYKLSMNGRSVQEVLEETEQVAVMVL</sequence>
<dbReference type="AlphaFoldDB" id="A0A9N9W4C8"/>
<evidence type="ECO:0000313" key="1">
    <source>
        <dbReference type="EMBL" id="CAH0044678.1"/>
    </source>
</evidence>